<reference evidence="9" key="1">
    <citation type="submission" date="2018-05" db="EMBL/GenBank/DDBJ databases">
        <title>Micromonospora globispora sp. nov. and Micromonospora rugosa sp. nov., isolated from marine sediment.</title>
        <authorList>
            <person name="Carro L."/>
            <person name="Aysel V."/>
            <person name="Cetin D."/>
            <person name="Igual J.M."/>
            <person name="Klenk H.-P."/>
            <person name="Trujillo M.E."/>
            <person name="Sahin N."/>
        </authorList>
    </citation>
    <scope>NUCLEOTIDE SEQUENCE [LARGE SCALE GENOMIC DNA]</scope>
    <source>
        <strain evidence="9">S2904</strain>
    </source>
</reference>
<keyword evidence="5 7" id="KW-0472">Membrane</keyword>
<feature type="transmembrane region" description="Helical" evidence="7">
    <location>
        <begin position="89"/>
        <end position="110"/>
    </location>
</feature>
<sequence length="249" mass="25255">MRASDSASSACPSLAALTFTLIRVREEPPPPPERWGRQLADGLGHLRRNRPLRHLVACTGATMLLMGINGAVGYAVVDVGLHRPPEFNGVTATLQGVGSLLGGLAAGALLRRFGDRRVTAAAIAVFAAGMALRAVPSLVPVLAGSLAVGLGVPLVLVTVWSAMQRETPGPLIGRVSATVNMLTFGPGTLAVAAGASLLALVNHRVILLVAAVTAVALAGWALLGGDRTTPSAEPSPDRVPAPATSGGRG</sequence>
<gene>
    <name evidence="8" type="ORF">DLJ46_22070</name>
</gene>
<evidence type="ECO:0008006" key="10">
    <source>
        <dbReference type="Google" id="ProtNLM"/>
    </source>
</evidence>
<keyword evidence="9" id="KW-1185">Reference proteome</keyword>
<evidence type="ECO:0000256" key="3">
    <source>
        <dbReference type="ARBA" id="ARBA00022692"/>
    </source>
</evidence>
<dbReference type="OrthoDB" id="3460055at2"/>
<evidence type="ECO:0000256" key="2">
    <source>
        <dbReference type="ARBA" id="ARBA00022475"/>
    </source>
</evidence>
<dbReference type="EMBL" id="QGSV01000260">
    <property type="protein sequence ID" value="PWU45306.1"/>
    <property type="molecule type" value="Genomic_DNA"/>
</dbReference>
<dbReference type="Pfam" id="PF07690">
    <property type="entry name" value="MFS_1"/>
    <property type="match status" value="1"/>
</dbReference>
<evidence type="ECO:0000256" key="6">
    <source>
        <dbReference type="SAM" id="MobiDB-lite"/>
    </source>
</evidence>
<dbReference type="PANTHER" id="PTHR23513">
    <property type="entry name" value="INTEGRAL MEMBRANE EFFLUX PROTEIN-RELATED"/>
    <property type="match status" value="1"/>
</dbReference>
<dbReference type="InterPro" id="IPR011701">
    <property type="entry name" value="MFS"/>
</dbReference>
<dbReference type="PANTHER" id="PTHR23513:SF6">
    <property type="entry name" value="MAJOR FACILITATOR SUPERFAMILY ASSOCIATED DOMAIN-CONTAINING PROTEIN"/>
    <property type="match status" value="1"/>
</dbReference>
<dbReference type="SUPFAM" id="SSF103473">
    <property type="entry name" value="MFS general substrate transporter"/>
    <property type="match status" value="1"/>
</dbReference>
<evidence type="ECO:0000313" key="8">
    <source>
        <dbReference type="EMBL" id="PWU45306.1"/>
    </source>
</evidence>
<evidence type="ECO:0000256" key="1">
    <source>
        <dbReference type="ARBA" id="ARBA00004651"/>
    </source>
</evidence>
<comment type="subcellular location">
    <subcellularLocation>
        <location evidence="1">Cell membrane</location>
        <topology evidence="1">Multi-pass membrane protein</topology>
    </subcellularLocation>
</comment>
<dbReference type="GO" id="GO:0005886">
    <property type="term" value="C:plasma membrane"/>
    <property type="evidence" value="ECO:0007669"/>
    <property type="project" value="UniProtKB-SubCell"/>
</dbReference>
<feature type="transmembrane region" description="Helical" evidence="7">
    <location>
        <begin position="175"/>
        <end position="199"/>
    </location>
</feature>
<dbReference type="AlphaFoldDB" id="A0A317JX33"/>
<dbReference type="InterPro" id="IPR036259">
    <property type="entry name" value="MFS_trans_sf"/>
</dbReference>
<dbReference type="GO" id="GO:0022857">
    <property type="term" value="F:transmembrane transporter activity"/>
    <property type="evidence" value="ECO:0007669"/>
    <property type="project" value="InterPro"/>
</dbReference>
<evidence type="ECO:0000256" key="4">
    <source>
        <dbReference type="ARBA" id="ARBA00022989"/>
    </source>
</evidence>
<dbReference type="RefSeq" id="WP_109946527.1">
    <property type="nucleotide sequence ID" value="NZ_QGGF01000396.1"/>
</dbReference>
<keyword evidence="4 7" id="KW-1133">Transmembrane helix</keyword>
<feature type="transmembrane region" description="Helical" evidence="7">
    <location>
        <begin position="141"/>
        <end position="163"/>
    </location>
</feature>
<feature type="transmembrane region" description="Helical" evidence="7">
    <location>
        <begin position="205"/>
        <end position="223"/>
    </location>
</feature>
<proteinExistence type="predicted"/>
<organism evidence="8 9">
    <name type="scientific">Micromonospora globispora</name>
    <dbReference type="NCBI Taxonomy" id="1450148"/>
    <lineage>
        <taxon>Bacteria</taxon>
        <taxon>Bacillati</taxon>
        <taxon>Actinomycetota</taxon>
        <taxon>Actinomycetes</taxon>
        <taxon>Micromonosporales</taxon>
        <taxon>Micromonosporaceae</taxon>
        <taxon>Micromonospora</taxon>
    </lineage>
</organism>
<evidence type="ECO:0000256" key="7">
    <source>
        <dbReference type="SAM" id="Phobius"/>
    </source>
</evidence>
<keyword evidence="3 7" id="KW-0812">Transmembrane</keyword>
<keyword evidence="2" id="KW-1003">Cell membrane</keyword>
<dbReference type="Proteomes" id="UP000245683">
    <property type="component" value="Unassembled WGS sequence"/>
</dbReference>
<dbReference type="Gene3D" id="1.20.1250.20">
    <property type="entry name" value="MFS general substrate transporter like domains"/>
    <property type="match status" value="1"/>
</dbReference>
<evidence type="ECO:0000313" key="9">
    <source>
        <dbReference type="Proteomes" id="UP000245683"/>
    </source>
</evidence>
<evidence type="ECO:0000256" key="5">
    <source>
        <dbReference type="ARBA" id="ARBA00023136"/>
    </source>
</evidence>
<feature type="region of interest" description="Disordered" evidence="6">
    <location>
        <begin position="227"/>
        <end position="249"/>
    </location>
</feature>
<comment type="caution">
    <text evidence="8">The sequence shown here is derived from an EMBL/GenBank/DDBJ whole genome shotgun (WGS) entry which is preliminary data.</text>
</comment>
<name>A0A317JX33_9ACTN</name>
<accession>A0A317JX33</accession>
<feature type="transmembrane region" description="Helical" evidence="7">
    <location>
        <begin position="55"/>
        <end position="77"/>
    </location>
</feature>
<protein>
    <recommendedName>
        <fullName evidence="10">Major facilitator superfamily (MFS) profile domain-containing protein</fullName>
    </recommendedName>
</protein>